<dbReference type="VEuPathDB" id="FungiDB:BCV72DRAFT_236800"/>
<reference evidence="1" key="1">
    <citation type="journal article" date="2016" name="Proc. Natl. Acad. Sci. U.S.A.">
        <title>Lipid metabolic changes in an early divergent fungus govern the establishment of a mutualistic symbiosis with endobacteria.</title>
        <authorList>
            <person name="Lastovetsky O.A."/>
            <person name="Gaspar M.L."/>
            <person name="Mondo S.J."/>
            <person name="LaButti K.M."/>
            <person name="Sandor L."/>
            <person name="Grigoriev I.V."/>
            <person name="Henry S.A."/>
            <person name="Pawlowska T.E."/>
        </authorList>
    </citation>
    <scope>NUCLEOTIDE SEQUENCE [LARGE SCALE GENOMIC DNA]</scope>
    <source>
        <strain evidence="1">ATCC 52814</strain>
    </source>
</reference>
<evidence type="ECO:0000313" key="1">
    <source>
        <dbReference type="EMBL" id="ORE01192.1"/>
    </source>
</evidence>
<proteinExistence type="predicted"/>
<accession>A0A1X0QN53</accession>
<sequence>MTLQEVNVLEANKKEELIYDNSNSLHERLAISSISYNIDLPEVYGLAPTMLDDQEYRKIKEWRMKLKKNQLYYPSIATTPSQLHLNTFLCNMTDTIINEKQVPGKKSEIGFTVDNVSPLFKYLFPANSVLSYKWEKSSILPANDAYKRIRTDFVLVANGLEVGCGEIKPPGTTSQLVEEDRARTAEILKRQLHVRIMKSKDPKEFVTFGMVFNGFNIELYVMAFDFENTPPYQFYEIEKLKLPSSPELYTNMEETIENLASFKTSIVSSLAEEADVTKPYIYHDYIHLFKPTIAFKNY</sequence>
<dbReference type="OrthoDB" id="2276048at2759"/>
<dbReference type="Proteomes" id="UP000242414">
    <property type="component" value="Unassembled WGS sequence"/>
</dbReference>
<protein>
    <submittedName>
        <fullName evidence="1">Uncharacterized protein</fullName>
    </submittedName>
</protein>
<organism evidence="1">
    <name type="scientific">Rhizopus microsporus var. microsporus</name>
    <dbReference type="NCBI Taxonomy" id="86635"/>
    <lineage>
        <taxon>Eukaryota</taxon>
        <taxon>Fungi</taxon>
        <taxon>Fungi incertae sedis</taxon>
        <taxon>Mucoromycota</taxon>
        <taxon>Mucoromycotina</taxon>
        <taxon>Mucoromycetes</taxon>
        <taxon>Mucorales</taxon>
        <taxon>Mucorineae</taxon>
        <taxon>Rhizopodaceae</taxon>
        <taxon>Rhizopus</taxon>
    </lineage>
</organism>
<gene>
    <name evidence="1" type="ORF">BCV72DRAFT_236800</name>
</gene>
<name>A0A1X0QN53_RHIZD</name>
<dbReference type="AlphaFoldDB" id="A0A1X0QN53"/>
<dbReference type="EMBL" id="KV922169">
    <property type="protein sequence ID" value="ORE01192.1"/>
    <property type="molecule type" value="Genomic_DNA"/>
</dbReference>